<organism evidence="3 4">
    <name type="scientific">Candidatus Accumulibacter aalborgensis</name>
    <dbReference type="NCBI Taxonomy" id="1860102"/>
    <lineage>
        <taxon>Bacteria</taxon>
        <taxon>Pseudomonadati</taxon>
        <taxon>Pseudomonadota</taxon>
        <taxon>Betaproteobacteria</taxon>
        <taxon>Candidatus Accumulibacter</taxon>
    </lineage>
</organism>
<feature type="region of interest" description="Disordered" evidence="1">
    <location>
        <begin position="414"/>
        <end position="452"/>
    </location>
</feature>
<feature type="compositionally biased region" description="Basic and acidic residues" evidence="1">
    <location>
        <begin position="442"/>
        <end position="452"/>
    </location>
</feature>
<dbReference type="PANTHER" id="PTHR10579">
    <property type="entry name" value="CALCIUM-ACTIVATED CHLORIDE CHANNEL REGULATOR"/>
    <property type="match status" value="1"/>
</dbReference>
<name>A0A1A8XH58_9PROT</name>
<dbReference type="Pfam" id="PF00092">
    <property type="entry name" value="VWA"/>
    <property type="match status" value="1"/>
</dbReference>
<dbReference type="PANTHER" id="PTHR10579:SF43">
    <property type="entry name" value="ZINC FINGER (C3HC4-TYPE RING FINGER) FAMILY PROTEIN"/>
    <property type="match status" value="1"/>
</dbReference>
<reference evidence="3 4" key="1">
    <citation type="submission" date="2016-06" db="EMBL/GenBank/DDBJ databases">
        <authorList>
            <person name="Kjaerup R.B."/>
            <person name="Dalgaard T.S."/>
            <person name="Juul-Madsen H.R."/>
        </authorList>
    </citation>
    <scope>NUCLEOTIDE SEQUENCE [LARGE SCALE GENOMIC DNA]</scope>
    <source>
        <strain evidence="3">3</strain>
    </source>
</reference>
<dbReference type="PROSITE" id="PS50234">
    <property type="entry name" value="VWFA"/>
    <property type="match status" value="1"/>
</dbReference>
<evidence type="ECO:0000313" key="3">
    <source>
        <dbReference type="EMBL" id="SBT03707.1"/>
    </source>
</evidence>
<evidence type="ECO:0000256" key="1">
    <source>
        <dbReference type="SAM" id="MobiDB-lite"/>
    </source>
</evidence>
<dbReference type="Proteomes" id="UP000199169">
    <property type="component" value="Unassembled WGS sequence"/>
</dbReference>
<dbReference type="SMART" id="SM00327">
    <property type="entry name" value="VWA"/>
    <property type="match status" value="1"/>
</dbReference>
<sequence length="452" mass="48214">MANTTPRILIQPLKVALITGVAQKLPVLIRVQAPDPVSTEKKARKPYHLALVIDRSGSMSGPPLAEAVRCAKHITDQLAPTDIASLIVFDDRVQTLVLARPVGDRKALYHALSRVHSGGSTNLYGGWQAGAQSLLPAAGEAALARVILLSDGNANVGEITDTAGIATLCAQAAERGVSTSTYGLGADFNEDLMVEMAKLGGGNHYYGDTAADLFEPFAQEFDFISALCARQVRLSLAAAPGVSIRLLNDYPVDGDAGMPVIRLPDIAFGAEAWALVELEIPSSLAIEGTGQLLQAAVTASTPDGEPLAFADALLTLPAMPASAWAILLADPLVVTRQAELAASKLLERARAAAEHGDWATVERLLAEARQLFADQPWVIEVLESIAELARSRDAARFRKEALYSSRFMHTRISPTEESSYEGPVTELGSSSFLRRKTAQGKAEFDKPDETKK</sequence>
<dbReference type="Gene3D" id="3.40.50.410">
    <property type="entry name" value="von Willebrand factor, type A domain"/>
    <property type="match status" value="1"/>
</dbReference>
<evidence type="ECO:0000259" key="2">
    <source>
        <dbReference type="PROSITE" id="PS50234"/>
    </source>
</evidence>
<protein>
    <submittedName>
        <fullName evidence="3">von Willebrand factor type A</fullName>
    </submittedName>
</protein>
<accession>A0A1A8XH58</accession>
<dbReference type="InterPro" id="IPR051266">
    <property type="entry name" value="CLCR"/>
</dbReference>
<evidence type="ECO:0000313" key="4">
    <source>
        <dbReference type="Proteomes" id="UP000199169"/>
    </source>
</evidence>
<dbReference type="AlphaFoldDB" id="A0A1A8XH58"/>
<feature type="domain" description="VWFA" evidence="2">
    <location>
        <begin position="48"/>
        <end position="221"/>
    </location>
</feature>
<dbReference type="SUPFAM" id="SSF53300">
    <property type="entry name" value="vWA-like"/>
    <property type="match status" value="1"/>
</dbReference>
<keyword evidence="4" id="KW-1185">Reference proteome</keyword>
<dbReference type="STRING" id="1860102.ACCAA_1110003"/>
<gene>
    <name evidence="3" type="ORF">ACCAA_1110003</name>
</gene>
<proteinExistence type="predicted"/>
<dbReference type="EMBL" id="FLQX01000015">
    <property type="protein sequence ID" value="SBT03707.1"/>
    <property type="molecule type" value="Genomic_DNA"/>
</dbReference>
<dbReference type="InterPro" id="IPR002035">
    <property type="entry name" value="VWF_A"/>
</dbReference>
<dbReference type="RefSeq" id="WP_186405604.1">
    <property type="nucleotide sequence ID" value="NZ_FLQX01000015.1"/>
</dbReference>
<dbReference type="InterPro" id="IPR036465">
    <property type="entry name" value="vWFA_dom_sf"/>
</dbReference>